<evidence type="ECO:0000256" key="7">
    <source>
        <dbReference type="ARBA" id="ARBA00023146"/>
    </source>
</evidence>
<dbReference type="Pfam" id="PF08264">
    <property type="entry name" value="Anticodon_1"/>
    <property type="match status" value="1"/>
</dbReference>
<keyword evidence="7 10" id="KW-0030">Aminoacyl-tRNA synthetase</keyword>
<keyword evidence="5 10" id="KW-0067">ATP-binding</keyword>
<dbReference type="InterPro" id="IPR002300">
    <property type="entry name" value="aa-tRNA-synth_Ia"/>
</dbReference>
<dbReference type="GO" id="GO:0000049">
    <property type="term" value="F:tRNA binding"/>
    <property type="evidence" value="ECO:0007669"/>
    <property type="project" value="InterPro"/>
</dbReference>
<evidence type="ECO:0000256" key="12">
    <source>
        <dbReference type="PIRSR" id="PIRSR613078-3"/>
    </source>
</evidence>
<dbReference type="GO" id="GO:0005524">
    <property type="term" value="F:ATP binding"/>
    <property type="evidence" value="ECO:0007669"/>
    <property type="project" value="UniProtKB-UniRule"/>
</dbReference>
<dbReference type="Pfam" id="PF00133">
    <property type="entry name" value="tRNA-synt_1"/>
    <property type="match status" value="2"/>
</dbReference>
<dbReference type="PANTHER" id="PTHR42780">
    <property type="entry name" value="SOLEUCYL-TRNA SYNTHETASE"/>
    <property type="match status" value="1"/>
</dbReference>
<accession>A0A0G1DT14</accession>
<feature type="short sequence motif" description="'KMSKS' region" evidence="10">
    <location>
        <begin position="810"/>
        <end position="814"/>
    </location>
</feature>
<evidence type="ECO:0000259" key="13">
    <source>
        <dbReference type="Pfam" id="PF00133"/>
    </source>
</evidence>
<proteinExistence type="inferred from homology"/>
<keyword evidence="6 10" id="KW-0648">Protein biosynthesis</keyword>
<dbReference type="SUPFAM" id="SSF47323">
    <property type="entry name" value="Anticodon-binding domain of a subclass of class I aminoacyl-tRNA synthetases"/>
    <property type="match status" value="1"/>
</dbReference>
<dbReference type="InterPro" id="IPR009008">
    <property type="entry name" value="Val/Leu/Ile-tRNA-synth_edit"/>
</dbReference>
<evidence type="ECO:0000259" key="14">
    <source>
        <dbReference type="Pfam" id="PF08264"/>
    </source>
</evidence>
<dbReference type="PROSITE" id="PS00178">
    <property type="entry name" value="AA_TRNA_LIGASE_I"/>
    <property type="match status" value="1"/>
</dbReference>
<dbReference type="InterPro" id="IPR002301">
    <property type="entry name" value="Ile-tRNA-ligase"/>
</dbReference>
<dbReference type="GO" id="GO:0004822">
    <property type="term" value="F:isoleucine-tRNA ligase activity"/>
    <property type="evidence" value="ECO:0007669"/>
    <property type="project" value="UniProtKB-UniRule"/>
</dbReference>
<dbReference type="EC" id="6.1.1.5" evidence="10"/>
<comment type="domain">
    <text evidence="10">IleRS has two distinct active sites: one for aminoacylation and one for editing. The misactivated valine is translocated from the active site to the editing site, which sterically excludes the correctly activated isoleucine. The single editing site contains two valyl binding pockets, one specific for each substrate (Val-AMP or Val-tRNA(Ile)).</text>
</comment>
<comment type="subcellular location">
    <subcellularLocation>
        <location evidence="10">Cytoplasm</location>
    </subcellularLocation>
</comment>
<dbReference type="InterPro" id="IPR009080">
    <property type="entry name" value="tRNAsynth_Ia_anticodon-bd"/>
</dbReference>
<dbReference type="SMART" id="SM00855">
    <property type="entry name" value="PGAM"/>
    <property type="match status" value="1"/>
</dbReference>
<evidence type="ECO:0000256" key="11">
    <source>
        <dbReference type="PIRSR" id="PIRSR613078-2"/>
    </source>
</evidence>
<feature type="domain" description="Methionyl/Valyl/Leucyl/Isoleucyl-tRNA synthetase anticodon-binding" evidence="14">
    <location>
        <begin position="898"/>
        <end position="1051"/>
    </location>
</feature>
<keyword evidence="10" id="KW-0862">Zinc</keyword>
<dbReference type="GO" id="GO:0006428">
    <property type="term" value="P:isoleucyl-tRNA aminoacylation"/>
    <property type="evidence" value="ECO:0007669"/>
    <property type="project" value="UniProtKB-UniRule"/>
</dbReference>
<dbReference type="AlphaFoldDB" id="A0A0G1DT14"/>
<sequence>MKEEEKNSNNNKSEAALREERILEFWRENRTFEKSLKKESPKGPYVFYDGPPFATGQIHYGHILGSTVKDVIGRYKTMRGYHVPRKWGWDCHGLPIENIVEQELRIAGHKEIEKFGIDKFVEYARSKVLQYDRDWEKGIERIGRWVDFRGSYKTMDNTFIESVWWALSELHRKNLIYEGVRVLAYCPRCETPIANSEIAMDNSYKDISDISVYVKFELETEPGTYLLAWTTTPWTLPGNTAIAINKHFSYVKVKTGNDILILAKETLPSALKDKQYSVLGEIKATDIIGKKYKPIFPYYKNLEVAKNENIWKVWHADFVTLDKGTGLAHEAPAFGEDDMNLAKREGIPWIIHVDETGRFKPEVSDFAGLLVKPKSEEKDGHQKADVEVLKYLARSGSLFEKEKIVHPYPFCYRCDTPIIYYALPSWFINIQKEKGNILRQAESINWIPAHLKEGRFKNIAENAPDWNISRNRYWASPLPIWKCEKCKNLTFVSSLEDLKSKTKKSGNRYFVMRHGQAENNVVNGPHHENIEYNAKLTGKGEGQIMESCKNFKENVDVIISSTLERAKETTKIVCRQINFPLEKVIYDERAREQDTSSVFNGQDKSVFNKYYDKEYLDKPNKVLPDSESFAQVIKRVGGFIYELESKYSNKNILIVGHGNATNALSFITQGLSLSDLSSANNPFVLLRNAEIRKFNFIPLPHNKNYELDLHRPYIDEIKLACSCGGDLVRIPEVLDCWFESGSMPFAQDHFPFENKEWRRNNFPAGFVAEYIAQTRTWFYYTHVVSAILFNHAPFRNIVTTGTLRAEDGEKMSKSKNNYPDPWVFIDKYGVDALRLYLMSSTLMKGEDANFSEKAVQDISSKIIGRLWNVLAFYELYPAPERAGYEADEDIFGSKNVLDQWILLRLYQTLDEVTTGMRKYDMAEAARPLEPFVDDLSTWYLRRSRERMKEEDIGAKQTLYYVLKNLAKILAPFAPFVAEEIWLKLKNEEDTESVHLASWPKIKKRLGFFAFLKFGLGKKEKVIDKMKTVRSIVTLGLEARQKVGIKVRQPLNLLKIVAEGLSDEYIEIIKSELNVKNVDFILKIKLGITKVTLDTEITPELKQEGDYRELLRSLQDMRKNQGLTPSDIVTLSVETSDAGKKLIRKFENEIKKTVLVSEIRFENNSGDEIKIDELLFKVKMV</sequence>
<keyword evidence="2 10" id="KW-0963">Cytoplasm</keyword>
<dbReference type="CDD" id="cd07067">
    <property type="entry name" value="HP_PGM_like"/>
    <property type="match status" value="1"/>
</dbReference>
<evidence type="ECO:0000256" key="2">
    <source>
        <dbReference type="ARBA" id="ARBA00022490"/>
    </source>
</evidence>
<dbReference type="Pfam" id="PF19302">
    <property type="entry name" value="DUF5915"/>
    <property type="match status" value="1"/>
</dbReference>
<evidence type="ECO:0000256" key="4">
    <source>
        <dbReference type="ARBA" id="ARBA00022741"/>
    </source>
</evidence>
<dbReference type="InterPro" id="IPR013155">
    <property type="entry name" value="M/V/L/I-tRNA-synth_anticd-bd"/>
</dbReference>
<gene>
    <name evidence="10" type="primary">ileS</name>
    <name evidence="15" type="ORF">UV76_C0003G0027</name>
</gene>
<feature type="site" description="Transition state stabilizer" evidence="12">
    <location>
        <position position="657"/>
    </location>
</feature>
<evidence type="ECO:0000256" key="5">
    <source>
        <dbReference type="ARBA" id="ARBA00022840"/>
    </source>
</evidence>
<reference evidence="15 16" key="1">
    <citation type="journal article" date="2015" name="Nature">
        <title>rRNA introns, odd ribosomes, and small enigmatic genomes across a large radiation of phyla.</title>
        <authorList>
            <person name="Brown C.T."/>
            <person name="Hug L.A."/>
            <person name="Thomas B.C."/>
            <person name="Sharon I."/>
            <person name="Castelle C.J."/>
            <person name="Singh A."/>
            <person name="Wilkins M.J."/>
            <person name="Williams K.H."/>
            <person name="Banfield J.F."/>
        </authorList>
    </citation>
    <scope>NUCLEOTIDE SEQUENCE [LARGE SCALE GENOMIC DNA]</scope>
</reference>
<dbReference type="SUPFAM" id="SSF53254">
    <property type="entry name" value="Phosphoglycerate mutase-like"/>
    <property type="match status" value="1"/>
</dbReference>
<dbReference type="InterPro" id="IPR029033">
    <property type="entry name" value="His_PPase_superfam"/>
</dbReference>
<feature type="binding site" evidence="10">
    <location>
        <position position="813"/>
    </location>
    <ligand>
        <name>ATP</name>
        <dbReference type="ChEBI" id="CHEBI:30616"/>
    </ligand>
</feature>
<comment type="function">
    <text evidence="8 10">Catalyzes the attachment of isoleucine to tRNA(Ile). As IleRS can inadvertently accommodate and process structurally similar amino acids such as valine, to avoid such errors it has two additional distinct tRNA(Ile)-dependent editing activities. One activity is designated as 'pretransfer' editing and involves the hydrolysis of activated Val-AMP. The other activity is designated 'posttransfer' editing and involves deacylation of mischarged Val-tRNA(Ile).</text>
</comment>
<evidence type="ECO:0000256" key="10">
    <source>
        <dbReference type="HAMAP-Rule" id="MF_02003"/>
    </source>
</evidence>
<keyword evidence="3 10" id="KW-0436">Ligase</keyword>
<dbReference type="Gene3D" id="3.90.740.10">
    <property type="entry name" value="Valyl/Leucyl/Isoleucyl-tRNA synthetase, editing domain"/>
    <property type="match status" value="1"/>
</dbReference>
<name>A0A0G1DT14_9BACT</name>
<dbReference type="Pfam" id="PF00300">
    <property type="entry name" value="His_Phos_1"/>
    <property type="match status" value="1"/>
</dbReference>
<dbReference type="SUPFAM" id="SSF52374">
    <property type="entry name" value="Nucleotidylyl transferase"/>
    <property type="match status" value="1"/>
</dbReference>
<dbReference type="HAMAP" id="MF_02003">
    <property type="entry name" value="Ile_tRNA_synth_type2"/>
    <property type="match status" value="1"/>
</dbReference>
<comment type="similarity">
    <text evidence="1 10">Belongs to the class-I aminoacyl-tRNA synthetase family. IleS type 2 subfamily.</text>
</comment>
<evidence type="ECO:0000256" key="6">
    <source>
        <dbReference type="ARBA" id="ARBA00022917"/>
    </source>
</evidence>
<keyword evidence="10" id="KW-0479">Metal-binding</keyword>
<dbReference type="Gene3D" id="3.40.50.1240">
    <property type="entry name" value="Phosphoglycerate mutase-like"/>
    <property type="match status" value="1"/>
</dbReference>
<dbReference type="PANTHER" id="PTHR42780:SF1">
    <property type="entry name" value="ISOLEUCINE--TRNA LIGASE, CYTOPLASMIC"/>
    <property type="match status" value="1"/>
</dbReference>
<dbReference type="Proteomes" id="UP000034646">
    <property type="component" value="Unassembled WGS sequence"/>
</dbReference>
<evidence type="ECO:0000256" key="3">
    <source>
        <dbReference type="ARBA" id="ARBA00022598"/>
    </source>
</evidence>
<evidence type="ECO:0000256" key="1">
    <source>
        <dbReference type="ARBA" id="ARBA00007078"/>
    </source>
</evidence>
<dbReference type="InterPro" id="IPR033709">
    <property type="entry name" value="Anticodon_Ile_ABEc"/>
</dbReference>
<dbReference type="EMBL" id="LCFS01000003">
    <property type="protein sequence ID" value="KKT01051.1"/>
    <property type="molecule type" value="Genomic_DNA"/>
</dbReference>
<dbReference type="GO" id="GO:0002161">
    <property type="term" value="F:aminoacyl-tRNA deacylase activity"/>
    <property type="evidence" value="ECO:0007669"/>
    <property type="project" value="InterPro"/>
</dbReference>
<evidence type="ECO:0000256" key="8">
    <source>
        <dbReference type="ARBA" id="ARBA00025217"/>
    </source>
</evidence>
<dbReference type="InterPro" id="IPR023586">
    <property type="entry name" value="Ile-tRNA-ligase_type2"/>
</dbReference>
<dbReference type="SUPFAM" id="SSF50677">
    <property type="entry name" value="ValRS/IleRS/LeuRS editing domain"/>
    <property type="match status" value="1"/>
</dbReference>
<dbReference type="PRINTS" id="PR00984">
    <property type="entry name" value="TRNASYNTHILE"/>
</dbReference>
<dbReference type="GO" id="GO:0005737">
    <property type="term" value="C:cytoplasm"/>
    <property type="evidence" value="ECO:0007669"/>
    <property type="project" value="UniProtKB-SubCell"/>
</dbReference>
<feature type="short sequence motif" description="'HIGH' region" evidence="10">
    <location>
        <begin position="52"/>
        <end position="62"/>
    </location>
</feature>
<keyword evidence="4 10" id="KW-0547">Nucleotide-binding</keyword>
<dbReference type="InterPro" id="IPR001412">
    <property type="entry name" value="aa-tRNA-synth_I_CS"/>
</dbReference>
<organism evidence="15 16">
    <name type="scientific">Candidatus Nomurabacteria bacterium GW2011_GWA2_43_15</name>
    <dbReference type="NCBI Taxonomy" id="1618738"/>
    <lineage>
        <taxon>Bacteria</taxon>
        <taxon>Candidatus Nomuraibacteriota</taxon>
    </lineage>
</organism>
<dbReference type="STRING" id="1618738.UV76_C0003G0027"/>
<evidence type="ECO:0000313" key="15">
    <source>
        <dbReference type="EMBL" id="KKT01051.1"/>
    </source>
</evidence>
<dbReference type="InterPro" id="IPR014729">
    <property type="entry name" value="Rossmann-like_a/b/a_fold"/>
</dbReference>
<comment type="catalytic activity">
    <reaction evidence="9 10">
        <text>tRNA(Ile) + L-isoleucine + ATP = L-isoleucyl-tRNA(Ile) + AMP + diphosphate</text>
        <dbReference type="Rhea" id="RHEA:11060"/>
        <dbReference type="Rhea" id="RHEA-COMP:9666"/>
        <dbReference type="Rhea" id="RHEA-COMP:9695"/>
        <dbReference type="ChEBI" id="CHEBI:30616"/>
        <dbReference type="ChEBI" id="CHEBI:33019"/>
        <dbReference type="ChEBI" id="CHEBI:58045"/>
        <dbReference type="ChEBI" id="CHEBI:78442"/>
        <dbReference type="ChEBI" id="CHEBI:78528"/>
        <dbReference type="ChEBI" id="CHEBI:456215"/>
        <dbReference type="EC" id="6.1.1.5"/>
    </reaction>
</comment>
<evidence type="ECO:0000313" key="16">
    <source>
        <dbReference type="Proteomes" id="UP000034646"/>
    </source>
</evidence>
<feature type="domain" description="Aminoacyl-tRNA synthetase class Ia" evidence="13">
    <location>
        <begin position="710"/>
        <end position="844"/>
    </location>
</feature>
<dbReference type="Gene3D" id="1.10.730.10">
    <property type="entry name" value="Isoleucyl-tRNA Synthetase, Domain 1"/>
    <property type="match status" value="1"/>
</dbReference>
<comment type="caution">
    <text evidence="15">The sequence shown here is derived from an EMBL/GenBank/DDBJ whole genome shotgun (WGS) entry which is preliminary data.</text>
</comment>
<protein>
    <recommendedName>
        <fullName evidence="10">Isoleucine--tRNA ligase</fullName>
        <ecNumber evidence="10">6.1.1.5</ecNumber>
    </recommendedName>
    <alternativeName>
        <fullName evidence="10">Isoleucyl-tRNA synthetase</fullName>
        <shortName evidence="10">IleRS</shortName>
    </alternativeName>
</protein>
<dbReference type="CDD" id="cd07961">
    <property type="entry name" value="Anticodon_Ia_Ile_ABEc"/>
    <property type="match status" value="1"/>
</dbReference>
<comment type="subunit">
    <text evidence="10">Monomer.</text>
</comment>
<dbReference type="Gene3D" id="3.40.50.620">
    <property type="entry name" value="HUPs"/>
    <property type="match status" value="2"/>
</dbReference>
<evidence type="ECO:0000256" key="9">
    <source>
        <dbReference type="ARBA" id="ARBA00048359"/>
    </source>
</evidence>
<dbReference type="InterPro" id="IPR013078">
    <property type="entry name" value="His_Pase_superF_clade-1"/>
</dbReference>
<dbReference type="PATRIC" id="fig|1618738.3.peg.239"/>
<dbReference type="GO" id="GO:0008270">
    <property type="term" value="F:zinc ion binding"/>
    <property type="evidence" value="ECO:0007669"/>
    <property type="project" value="UniProtKB-UniRule"/>
</dbReference>
<comment type="cofactor">
    <cofactor evidence="10">
        <name>Zn(2+)</name>
        <dbReference type="ChEBI" id="CHEBI:29105"/>
    </cofactor>
</comment>
<feature type="domain" description="Aminoacyl-tRNA synthetase class Ia" evidence="13">
    <location>
        <begin position="22"/>
        <end position="506"/>
    </location>
</feature>
<feature type="binding site" evidence="11">
    <location>
        <begin position="658"/>
        <end position="659"/>
    </location>
    <ligand>
        <name>substrate</name>
    </ligand>
</feature>